<comment type="caution">
    <text evidence="3">The sequence shown here is derived from an EMBL/GenBank/DDBJ whole genome shotgun (WGS) entry which is preliminary data.</text>
</comment>
<proteinExistence type="inferred from homology"/>
<gene>
    <name evidence="3" type="ORF">HU200_037328</name>
</gene>
<name>A0A835ELX2_9POAL</name>
<dbReference type="OrthoDB" id="672058at2759"/>
<dbReference type="EMBL" id="JACEFO010001882">
    <property type="protein sequence ID" value="KAF8696414.1"/>
    <property type="molecule type" value="Genomic_DNA"/>
</dbReference>
<sequence>MLLITQGTAHICMAPHPSAAAPADAYSPLPHHIRMTPCPSNGALAPGPELTINPATHANERTNERRRRQLLAATPPPPGLRIDMEEFQEADVLWPDNAAVHHQCHRHHHLADQRQPPHAAVAHHHPHSSSPPVRIPAAPHADQARPTRINHDGDDDDEDDGMLVVRSRSAASSSVGIVPPHVLAARRRCADERRVASSVCEGHGRTLKGRDLRAVRNAVLHMTGFLGSSDEY</sequence>
<feature type="region of interest" description="Disordered" evidence="2">
    <location>
        <begin position="107"/>
        <end position="158"/>
    </location>
</feature>
<organism evidence="3 4">
    <name type="scientific">Digitaria exilis</name>
    <dbReference type="NCBI Taxonomy" id="1010633"/>
    <lineage>
        <taxon>Eukaryota</taxon>
        <taxon>Viridiplantae</taxon>
        <taxon>Streptophyta</taxon>
        <taxon>Embryophyta</taxon>
        <taxon>Tracheophyta</taxon>
        <taxon>Spermatophyta</taxon>
        <taxon>Magnoliopsida</taxon>
        <taxon>Liliopsida</taxon>
        <taxon>Poales</taxon>
        <taxon>Poaceae</taxon>
        <taxon>PACMAD clade</taxon>
        <taxon>Panicoideae</taxon>
        <taxon>Panicodae</taxon>
        <taxon>Paniceae</taxon>
        <taxon>Anthephorinae</taxon>
        <taxon>Digitaria</taxon>
    </lineage>
</organism>
<dbReference type="GO" id="GO:0010150">
    <property type="term" value="P:leaf senescence"/>
    <property type="evidence" value="ECO:0007669"/>
    <property type="project" value="UniProtKB-ARBA"/>
</dbReference>
<evidence type="ECO:0000256" key="2">
    <source>
        <dbReference type="SAM" id="MobiDB-lite"/>
    </source>
</evidence>
<dbReference type="AlphaFoldDB" id="A0A835ELX2"/>
<evidence type="ECO:0000313" key="4">
    <source>
        <dbReference type="Proteomes" id="UP000636709"/>
    </source>
</evidence>
<dbReference type="InterPro" id="IPR007608">
    <property type="entry name" value="Senescence_reg_S40"/>
</dbReference>
<dbReference type="Proteomes" id="UP000636709">
    <property type="component" value="Unassembled WGS sequence"/>
</dbReference>
<dbReference type="PANTHER" id="PTHR33083:SF121">
    <property type="entry name" value="OS01G0748300 PROTEIN"/>
    <property type="match status" value="1"/>
</dbReference>
<evidence type="ECO:0000256" key="1">
    <source>
        <dbReference type="ARBA" id="ARBA00034773"/>
    </source>
</evidence>
<evidence type="ECO:0000313" key="3">
    <source>
        <dbReference type="EMBL" id="KAF8696414.1"/>
    </source>
</evidence>
<keyword evidence="4" id="KW-1185">Reference proteome</keyword>
<reference evidence="3" key="1">
    <citation type="submission" date="2020-07" db="EMBL/GenBank/DDBJ databases">
        <title>Genome sequence and genetic diversity analysis of an under-domesticated orphan crop, white fonio (Digitaria exilis).</title>
        <authorList>
            <person name="Bennetzen J.L."/>
            <person name="Chen S."/>
            <person name="Ma X."/>
            <person name="Wang X."/>
            <person name="Yssel A.E.J."/>
            <person name="Chaluvadi S.R."/>
            <person name="Johnson M."/>
            <person name="Gangashetty P."/>
            <person name="Hamidou F."/>
            <person name="Sanogo M.D."/>
            <person name="Zwaenepoel A."/>
            <person name="Wallace J."/>
            <person name="Van De Peer Y."/>
            <person name="Van Deynze A."/>
        </authorList>
    </citation>
    <scope>NUCLEOTIDE SEQUENCE</scope>
    <source>
        <tissue evidence="3">Leaves</tissue>
    </source>
</reference>
<accession>A0A835ELX2</accession>
<feature type="compositionally biased region" description="Basic and acidic residues" evidence="2">
    <location>
        <begin position="142"/>
        <end position="152"/>
    </location>
</feature>
<comment type="similarity">
    <text evidence="1">Belongs to the senescence regulator S40 family.</text>
</comment>
<dbReference type="Pfam" id="PF04520">
    <property type="entry name" value="Senescence_reg"/>
    <property type="match status" value="1"/>
</dbReference>
<protein>
    <submittedName>
        <fullName evidence="3">Uncharacterized protein</fullName>
    </submittedName>
</protein>
<dbReference type="PANTHER" id="PTHR33083">
    <property type="entry name" value="EXPRESSED PROTEIN"/>
    <property type="match status" value="1"/>
</dbReference>